<reference evidence="2 3" key="1">
    <citation type="submission" date="2021-11" db="EMBL/GenBank/DDBJ databases">
        <title>Whole genome of Geoglobus acetivorans.</title>
        <authorList>
            <person name="Liu D."/>
        </authorList>
    </citation>
    <scope>NUCLEOTIDE SEQUENCE [LARGE SCALE GENOMIC DNA]</scope>
    <source>
        <strain evidence="2 3">SBH6</strain>
    </source>
</reference>
<dbReference type="NCBIfam" id="TIGR01641">
    <property type="entry name" value="phageSPP1_gp7"/>
    <property type="match status" value="1"/>
</dbReference>
<dbReference type="EMBL" id="CP087714">
    <property type="protein sequence ID" value="XAT63501.1"/>
    <property type="molecule type" value="Genomic_DNA"/>
</dbReference>
<name>A0ABZ3H2S3_GEOAI</name>
<accession>A0ABZ3H2S3</accession>
<evidence type="ECO:0000313" key="2">
    <source>
        <dbReference type="EMBL" id="XAT63501.1"/>
    </source>
</evidence>
<dbReference type="Pfam" id="PF04233">
    <property type="entry name" value="Phage_Mu_F"/>
    <property type="match status" value="1"/>
</dbReference>
<gene>
    <name evidence="2" type="ORF">LPQ35_09620</name>
</gene>
<dbReference type="Proteomes" id="UP001492541">
    <property type="component" value="Chromosome"/>
</dbReference>
<protein>
    <submittedName>
        <fullName evidence="2">Minor capsid protein</fullName>
    </submittedName>
</protein>
<proteinExistence type="predicted"/>
<sequence>MPDYPVEPTKTRVLRDEYARKLKNLTESAKFKVISALGNGDVIEEAKTIVDQEIVSKSEPIVRKYNQKFYRKGGEFAGKQLKKHGIEVVLTPDVLEIVDQDIINELNNLTLDLIKGLGEDTKKRLAYELRTGLLQGESVPKLANRVRSVFDASKTRAEMIARTESIRAFNTAAIRRYERAGIKKYRWIVAWDERLCSKCAPLHNQVFRIGANPPPPLHPRCRCTVIPVLEKPVEEKPSEIIREITGDSELDEKISRALADYEKILNEERSFSRALNKYINGRAISVSEAEKRGKEYIKFFGKGGPEEVRSYIQNVLPYRVNSKVVERAGKVKIRTTAGRTYKGRYYHSRREIQISKHYGEKERTFMHEYGHHLDHTLYLDETRKFFIARVKKHGYRLEMLRKHEQYSHLGFDIFHFDGFDHIDPYAGRVYLGTYVDEHYKRLRKLIDNPKLIETDPDIRNSFHTELLSVGMEYFTREELMKELWEKDRELFGFILSLLRGK</sequence>
<dbReference type="GeneID" id="90449952"/>
<keyword evidence="3" id="KW-1185">Reference proteome</keyword>
<feature type="domain" description="Phage head morphogenesis" evidence="1">
    <location>
        <begin position="127"/>
        <end position="226"/>
    </location>
</feature>
<organism evidence="2 3">
    <name type="scientific">Geoglobus acetivorans</name>
    <dbReference type="NCBI Taxonomy" id="565033"/>
    <lineage>
        <taxon>Archaea</taxon>
        <taxon>Methanobacteriati</taxon>
        <taxon>Methanobacteriota</taxon>
        <taxon>Archaeoglobi</taxon>
        <taxon>Archaeoglobales</taxon>
        <taxon>Archaeoglobaceae</taxon>
        <taxon>Geoglobus</taxon>
    </lineage>
</organism>
<dbReference type="InterPro" id="IPR006528">
    <property type="entry name" value="Phage_head_morphogenesis_dom"/>
</dbReference>
<evidence type="ECO:0000259" key="1">
    <source>
        <dbReference type="Pfam" id="PF04233"/>
    </source>
</evidence>
<dbReference type="RefSeq" id="WP_193807399.1">
    <property type="nucleotide sequence ID" value="NZ_CP087714.1"/>
</dbReference>
<evidence type="ECO:0000313" key="3">
    <source>
        <dbReference type="Proteomes" id="UP001492541"/>
    </source>
</evidence>